<evidence type="ECO:0000313" key="3">
    <source>
        <dbReference type="Proteomes" id="UP000517759"/>
    </source>
</evidence>
<dbReference type="EMBL" id="BSPG01000005">
    <property type="protein sequence ID" value="GLS43470.1"/>
    <property type="molecule type" value="Genomic_DNA"/>
</dbReference>
<reference evidence="1" key="4">
    <citation type="submission" date="2023-01" db="EMBL/GenBank/DDBJ databases">
        <title>Draft genome sequence of Methylobacterium brachythecii strain NBRC 107710.</title>
        <authorList>
            <person name="Sun Q."/>
            <person name="Mori K."/>
        </authorList>
    </citation>
    <scope>NUCLEOTIDE SEQUENCE</scope>
    <source>
        <strain evidence="1">NBRC 107710</strain>
    </source>
</reference>
<keyword evidence="4" id="KW-1185">Reference proteome</keyword>
<sequence>MSHSSLFAATALIGLSLVSPVRAESMVDRANRAAAAGPVVLEVDRDSGRFVGRPVGAVVPAAGERIVNAVPVPHVMNGGGFGLSGVDYYNDSASEGGLGRRRHANEQILAPALRAPLR</sequence>
<comment type="caution">
    <text evidence="2">The sequence shown here is derived from an EMBL/GenBank/DDBJ whole genome shotgun (WGS) entry which is preliminary data.</text>
</comment>
<proteinExistence type="predicted"/>
<reference evidence="2 3" key="3">
    <citation type="submission" date="2020-08" db="EMBL/GenBank/DDBJ databases">
        <title>Genomic Encyclopedia of Type Strains, Phase IV (KMG-IV): sequencing the most valuable type-strain genomes for metagenomic binning, comparative biology and taxonomic classification.</title>
        <authorList>
            <person name="Goeker M."/>
        </authorList>
    </citation>
    <scope>NUCLEOTIDE SEQUENCE [LARGE SCALE GENOMIC DNA]</scope>
    <source>
        <strain evidence="2 3">DSM 24105</strain>
    </source>
</reference>
<evidence type="ECO:0000313" key="1">
    <source>
        <dbReference type="EMBL" id="GLS43470.1"/>
    </source>
</evidence>
<dbReference type="RefSeq" id="WP_183501382.1">
    <property type="nucleotide sequence ID" value="NZ_BSPG01000005.1"/>
</dbReference>
<protein>
    <submittedName>
        <fullName evidence="2">Uncharacterized protein</fullName>
    </submittedName>
</protein>
<dbReference type="AlphaFoldDB" id="A0A7W6AFG9"/>
<gene>
    <name evidence="1" type="ORF">GCM10007884_14550</name>
    <name evidence="2" type="ORF">GGR33_000074</name>
</gene>
<accession>A0A7W6AFG9</accession>
<reference evidence="4" key="2">
    <citation type="journal article" date="2019" name="Int. J. Syst. Evol. Microbiol.">
        <title>The Global Catalogue of Microorganisms (GCM) 10K type strain sequencing project: providing services to taxonomists for standard genome sequencing and annotation.</title>
        <authorList>
            <consortium name="The Broad Institute Genomics Platform"/>
            <consortium name="The Broad Institute Genome Sequencing Center for Infectious Disease"/>
            <person name="Wu L."/>
            <person name="Ma J."/>
        </authorList>
    </citation>
    <scope>NUCLEOTIDE SEQUENCE [LARGE SCALE GENOMIC DNA]</scope>
    <source>
        <strain evidence="4">NBRC 107710</strain>
    </source>
</reference>
<evidence type="ECO:0000313" key="2">
    <source>
        <dbReference type="EMBL" id="MBB3900594.1"/>
    </source>
</evidence>
<evidence type="ECO:0000313" key="4">
    <source>
        <dbReference type="Proteomes" id="UP001156881"/>
    </source>
</evidence>
<dbReference type="EMBL" id="JACIDN010000001">
    <property type="protein sequence ID" value="MBB3900594.1"/>
    <property type="molecule type" value="Genomic_DNA"/>
</dbReference>
<dbReference type="Proteomes" id="UP001156881">
    <property type="component" value="Unassembled WGS sequence"/>
</dbReference>
<dbReference type="Proteomes" id="UP000517759">
    <property type="component" value="Unassembled WGS sequence"/>
</dbReference>
<organism evidence="2 3">
    <name type="scientific">Methylobacterium brachythecii</name>
    <dbReference type="NCBI Taxonomy" id="1176177"/>
    <lineage>
        <taxon>Bacteria</taxon>
        <taxon>Pseudomonadati</taxon>
        <taxon>Pseudomonadota</taxon>
        <taxon>Alphaproteobacteria</taxon>
        <taxon>Hyphomicrobiales</taxon>
        <taxon>Methylobacteriaceae</taxon>
        <taxon>Methylobacterium</taxon>
    </lineage>
</organism>
<name>A0A7W6AFG9_9HYPH</name>
<reference evidence="1" key="1">
    <citation type="journal article" date="2014" name="Int. J. Syst. Evol. Microbiol.">
        <title>Complete genome of a new Firmicutes species belonging to the dominant human colonic microbiota ('Ruminococcus bicirculans') reveals two chromosomes and a selective capacity to utilize plant glucans.</title>
        <authorList>
            <consortium name="NISC Comparative Sequencing Program"/>
            <person name="Wegmann U."/>
            <person name="Louis P."/>
            <person name="Goesmann A."/>
            <person name="Henrissat B."/>
            <person name="Duncan S.H."/>
            <person name="Flint H.J."/>
        </authorList>
    </citation>
    <scope>NUCLEOTIDE SEQUENCE</scope>
    <source>
        <strain evidence="1">NBRC 107710</strain>
    </source>
</reference>